<dbReference type="EMBL" id="CAMAPF010000182">
    <property type="protein sequence ID" value="CAH9111383.1"/>
    <property type="molecule type" value="Genomic_DNA"/>
</dbReference>
<keyword evidence="5 7" id="KW-0508">mRNA splicing</keyword>
<evidence type="ECO:0000259" key="8">
    <source>
        <dbReference type="Pfam" id="PF11708"/>
    </source>
</evidence>
<evidence type="ECO:0000313" key="10">
    <source>
        <dbReference type="Proteomes" id="UP001152523"/>
    </source>
</evidence>
<dbReference type="GO" id="GO:0005681">
    <property type="term" value="C:spliceosomal complex"/>
    <property type="evidence" value="ECO:0007669"/>
    <property type="project" value="UniProtKB-UniRule"/>
</dbReference>
<dbReference type="AlphaFoldDB" id="A0AAV0E054"/>
<accession>A0AAV0E054</accession>
<evidence type="ECO:0000256" key="3">
    <source>
        <dbReference type="ARBA" id="ARBA00022664"/>
    </source>
</evidence>
<dbReference type="GO" id="GO:0030628">
    <property type="term" value="F:pre-mRNA 3'-splice site binding"/>
    <property type="evidence" value="ECO:0007669"/>
    <property type="project" value="UniProtKB-UniRule"/>
</dbReference>
<keyword evidence="3 7" id="KW-0507">mRNA processing</keyword>
<dbReference type="Pfam" id="PF11708">
    <property type="entry name" value="Slu7"/>
    <property type="match status" value="1"/>
</dbReference>
<feature type="non-terminal residue" evidence="9">
    <location>
        <position position="145"/>
    </location>
</feature>
<comment type="similarity">
    <text evidence="2 7">Belongs to the SLU7 family.</text>
</comment>
<name>A0AAV0E054_9ASTE</name>
<keyword evidence="4 7" id="KW-0747">Spliceosome</keyword>
<dbReference type="Proteomes" id="UP001152523">
    <property type="component" value="Unassembled WGS sequence"/>
</dbReference>
<evidence type="ECO:0000256" key="2">
    <source>
        <dbReference type="ARBA" id="ARBA00007203"/>
    </source>
</evidence>
<gene>
    <name evidence="9" type="ORF">CEPIT_LOCUS19493</name>
</gene>
<organism evidence="9 10">
    <name type="scientific">Cuscuta epithymum</name>
    <dbReference type="NCBI Taxonomy" id="186058"/>
    <lineage>
        <taxon>Eukaryota</taxon>
        <taxon>Viridiplantae</taxon>
        <taxon>Streptophyta</taxon>
        <taxon>Embryophyta</taxon>
        <taxon>Tracheophyta</taxon>
        <taxon>Spermatophyta</taxon>
        <taxon>Magnoliopsida</taxon>
        <taxon>eudicotyledons</taxon>
        <taxon>Gunneridae</taxon>
        <taxon>Pentapetalae</taxon>
        <taxon>asterids</taxon>
        <taxon>lamiids</taxon>
        <taxon>Solanales</taxon>
        <taxon>Convolvulaceae</taxon>
        <taxon>Cuscuteae</taxon>
        <taxon>Cuscuta</taxon>
        <taxon>Cuscuta subgen. Cuscuta</taxon>
    </lineage>
</organism>
<dbReference type="PANTHER" id="PTHR12942">
    <property type="entry name" value="STEP II SPLICING FACTOR SLU7"/>
    <property type="match status" value="1"/>
</dbReference>
<evidence type="ECO:0000256" key="5">
    <source>
        <dbReference type="ARBA" id="ARBA00023187"/>
    </source>
</evidence>
<keyword evidence="6 7" id="KW-0539">Nucleus</keyword>
<keyword evidence="10" id="KW-1185">Reference proteome</keyword>
<protein>
    <recommendedName>
        <fullName evidence="7">Pre-mRNA-splicing factor SLU7</fullName>
    </recommendedName>
</protein>
<evidence type="ECO:0000256" key="7">
    <source>
        <dbReference type="RuleBase" id="RU367071"/>
    </source>
</evidence>
<evidence type="ECO:0000256" key="4">
    <source>
        <dbReference type="ARBA" id="ARBA00022728"/>
    </source>
</evidence>
<evidence type="ECO:0000313" key="9">
    <source>
        <dbReference type="EMBL" id="CAH9111383.1"/>
    </source>
</evidence>
<comment type="subcellular location">
    <subcellularLocation>
        <location evidence="1 7">Nucleus</location>
    </subcellularLocation>
</comment>
<comment type="subunit">
    <text evidence="7">Associated with the spliceosome.</text>
</comment>
<comment type="function">
    <text evidence="7">Involved in pre-mRNA splicing.</text>
</comment>
<evidence type="ECO:0000256" key="1">
    <source>
        <dbReference type="ARBA" id="ARBA00004123"/>
    </source>
</evidence>
<dbReference type="InterPro" id="IPR039974">
    <property type="entry name" value="Splicing_factor_SLU7"/>
</dbReference>
<feature type="domain" description="Pre-mRNA-splicing factor SLU7" evidence="8">
    <location>
        <begin position="4"/>
        <end position="23"/>
    </location>
</feature>
<dbReference type="InterPro" id="IPR021715">
    <property type="entry name" value="Slu7_dom"/>
</dbReference>
<dbReference type="PANTHER" id="PTHR12942:SF2">
    <property type="entry name" value="PRE-MRNA-SPLICING FACTOR SLU7"/>
    <property type="match status" value="1"/>
</dbReference>
<reference evidence="9" key="1">
    <citation type="submission" date="2022-07" db="EMBL/GenBank/DDBJ databases">
        <authorList>
            <person name="Macas J."/>
            <person name="Novak P."/>
            <person name="Neumann P."/>
        </authorList>
    </citation>
    <scope>NUCLEOTIDE SEQUENCE</scope>
</reference>
<dbReference type="GO" id="GO:0000398">
    <property type="term" value="P:mRNA splicing, via spliceosome"/>
    <property type="evidence" value="ECO:0007669"/>
    <property type="project" value="UniProtKB-UniRule"/>
</dbReference>
<evidence type="ECO:0000256" key="6">
    <source>
        <dbReference type="ARBA" id="ARBA00023242"/>
    </source>
</evidence>
<sequence length="145" mass="16849">MSLPRSKYEEDVYINNHTSVWGSWSKDHQWGYKCCKQTIRNSYCTGTAGIEAAEAAADLMKANIARKEAAEDTQTPTEQKKVATWGTEVPDDLVLDDKKLAKALKKEEERKRDVIKDERKRKYNVKYNDEVTPEEMEAYMMKRIH</sequence>
<comment type="caution">
    <text evidence="9">The sequence shown here is derived from an EMBL/GenBank/DDBJ whole genome shotgun (WGS) entry which is preliminary data.</text>
</comment>
<proteinExistence type="inferred from homology"/>